<feature type="region of interest" description="Disordered" evidence="1">
    <location>
        <begin position="50"/>
        <end position="80"/>
    </location>
</feature>
<name>A0A2I0BH96_9ASPA</name>
<proteinExistence type="predicted"/>
<protein>
    <submittedName>
        <fullName evidence="2">Uncharacterized protein</fullName>
    </submittedName>
</protein>
<gene>
    <name evidence="2" type="ORF">AXF42_Ash004660</name>
</gene>
<evidence type="ECO:0000313" key="2">
    <source>
        <dbReference type="EMBL" id="PKA67168.1"/>
    </source>
</evidence>
<dbReference type="AlphaFoldDB" id="A0A2I0BH96"/>
<dbReference type="Proteomes" id="UP000236161">
    <property type="component" value="Unassembled WGS sequence"/>
</dbReference>
<organism evidence="2 3">
    <name type="scientific">Apostasia shenzhenica</name>
    <dbReference type="NCBI Taxonomy" id="1088818"/>
    <lineage>
        <taxon>Eukaryota</taxon>
        <taxon>Viridiplantae</taxon>
        <taxon>Streptophyta</taxon>
        <taxon>Embryophyta</taxon>
        <taxon>Tracheophyta</taxon>
        <taxon>Spermatophyta</taxon>
        <taxon>Magnoliopsida</taxon>
        <taxon>Liliopsida</taxon>
        <taxon>Asparagales</taxon>
        <taxon>Orchidaceae</taxon>
        <taxon>Apostasioideae</taxon>
        <taxon>Apostasia</taxon>
    </lineage>
</organism>
<evidence type="ECO:0000313" key="3">
    <source>
        <dbReference type="Proteomes" id="UP000236161"/>
    </source>
</evidence>
<dbReference type="EMBL" id="KZ451883">
    <property type="protein sequence ID" value="PKA67168.1"/>
    <property type="molecule type" value="Genomic_DNA"/>
</dbReference>
<reference evidence="2 3" key="1">
    <citation type="journal article" date="2017" name="Nature">
        <title>The Apostasia genome and the evolution of orchids.</title>
        <authorList>
            <person name="Zhang G.Q."/>
            <person name="Liu K.W."/>
            <person name="Li Z."/>
            <person name="Lohaus R."/>
            <person name="Hsiao Y.Y."/>
            <person name="Niu S.C."/>
            <person name="Wang J.Y."/>
            <person name="Lin Y.C."/>
            <person name="Xu Q."/>
            <person name="Chen L.J."/>
            <person name="Yoshida K."/>
            <person name="Fujiwara S."/>
            <person name="Wang Z.W."/>
            <person name="Zhang Y.Q."/>
            <person name="Mitsuda N."/>
            <person name="Wang M."/>
            <person name="Liu G.H."/>
            <person name="Pecoraro L."/>
            <person name="Huang H.X."/>
            <person name="Xiao X.J."/>
            <person name="Lin M."/>
            <person name="Wu X.Y."/>
            <person name="Wu W.L."/>
            <person name="Chen Y.Y."/>
            <person name="Chang S.B."/>
            <person name="Sakamoto S."/>
            <person name="Ohme-Takagi M."/>
            <person name="Yagi M."/>
            <person name="Zeng S.J."/>
            <person name="Shen C.Y."/>
            <person name="Yeh C.M."/>
            <person name="Luo Y.B."/>
            <person name="Tsai W.C."/>
            <person name="Van de Peer Y."/>
            <person name="Liu Z.J."/>
        </authorList>
    </citation>
    <scope>NUCLEOTIDE SEQUENCE [LARGE SCALE GENOMIC DNA]</scope>
    <source>
        <strain evidence="3">cv. Shenzhen</strain>
        <tissue evidence="2">Stem</tissue>
    </source>
</reference>
<keyword evidence="3" id="KW-1185">Reference proteome</keyword>
<feature type="compositionally biased region" description="Polar residues" evidence="1">
    <location>
        <begin position="55"/>
        <end position="68"/>
    </location>
</feature>
<evidence type="ECO:0000256" key="1">
    <source>
        <dbReference type="SAM" id="MobiDB-lite"/>
    </source>
</evidence>
<sequence length="80" mass="8529">MSVELEVYSPPLALNMPAASIHRLSSNGNNKIVTQGSLNSIFSRRIGRQPHFAKPNTNGGLKSTTTNMYGGGPSRKATLS</sequence>
<accession>A0A2I0BH96</accession>